<protein>
    <recommendedName>
        <fullName evidence="2">RNA polymerase II transcription factor B subunit 3</fullName>
    </recommendedName>
    <alternativeName>
        <fullName evidence="8">RNA polymerase II transcription factor B 38 kDa subunit</fullName>
    </alternativeName>
    <alternativeName>
        <fullName evidence="7">RNA polymerase II transcription factor B p38 subunit</fullName>
    </alternativeName>
</protein>
<dbReference type="Proteomes" id="UP001303222">
    <property type="component" value="Unassembled WGS sequence"/>
</dbReference>
<keyword evidence="4 9" id="KW-0863">Zinc-finger</keyword>
<name>A0AAN6P401_9PEZI</name>
<evidence type="ECO:0000256" key="7">
    <source>
        <dbReference type="ARBA" id="ARBA00029873"/>
    </source>
</evidence>
<evidence type="ECO:0000256" key="10">
    <source>
        <dbReference type="SAM" id="MobiDB-lite"/>
    </source>
</evidence>
<reference evidence="12" key="2">
    <citation type="submission" date="2023-06" db="EMBL/GenBank/DDBJ databases">
        <authorList>
            <consortium name="Lawrence Berkeley National Laboratory"/>
            <person name="Mondo S.J."/>
            <person name="Hensen N."/>
            <person name="Bonometti L."/>
            <person name="Westerberg I."/>
            <person name="Brannstrom I.O."/>
            <person name="Guillou S."/>
            <person name="Cros-Aarteil S."/>
            <person name="Calhoun S."/>
            <person name="Haridas S."/>
            <person name="Kuo A."/>
            <person name="Pangilinan J."/>
            <person name="Riley R."/>
            <person name="Labutti K."/>
            <person name="Andreopoulos B."/>
            <person name="Lipzen A."/>
            <person name="Chen C."/>
            <person name="Yanf M."/>
            <person name="Daum C."/>
            <person name="Ng V."/>
            <person name="Clum A."/>
            <person name="Steindorff A."/>
            <person name="Ohm R."/>
            <person name="Martin F."/>
            <person name="Silar P."/>
            <person name="Natvig D."/>
            <person name="Lalanne C."/>
            <person name="Gautier V."/>
            <person name="Ament-Velasquez S.L."/>
            <person name="Kruys A."/>
            <person name="Hutchinson M.I."/>
            <person name="Powell A.J."/>
            <person name="Barry K."/>
            <person name="Miller A.N."/>
            <person name="Grigoriev I.V."/>
            <person name="Debuchy R."/>
            <person name="Gladieux P."/>
            <person name="Thoren M.H."/>
            <person name="Johannesson H."/>
        </authorList>
    </citation>
    <scope>NUCLEOTIDE SEQUENCE</scope>
    <source>
        <strain evidence="12">CBS 626.80</strain>
    </source>
</reference>
<dbReference type="Gene3D" id="3.30.40.10">
    <property type="entry name" value="Zinc/RING finger domain, C3HC4 (zinc finger)"/>
    <property type="match status" value="1"/>
</dbReference>
<evidence type="ECO:0000256" key="2">
    <source>
        <dbReference type="ARBA" id="ARBA00022257"/>
    </source>
</evidence>
<keyword evidence="3" id="KW-0479">Metal-binding</keyword>
<evidence type="ECO:0000256" key="9">
    <source>
        <dbReference type="PROSITE-ProRule" id="PRU00175"/>
    </source>
</evidence>
<keyword evidence="13" id="KW-1185">Reference proteome</keyword>
<evidence type="ECO:0000256" key="8">
    <source>
        <dbReference type="ARBA" id="ARBA00033277"/>
    </source>
</evidence>
<keyword evidence="6" id="KW-0539">Nucleus</keyword>
<feature type="domain" description="RING-type" evidence="11">
    <location>
        <begin position="15"/>
        <end position="57"/>
    </location>
</feature>
<dbReference type="GO" id="GO:0005675">
    <property type="term" value="C:transcription factor TFIIH holo complex"/>
    <property type="evidence" value="ECO:0007669"/>
    <property type="project" value="InterPro"/>
</dbReference>
<proteinExistence type="predicted"/>
<dbReference type="GO" id="GO:0008270">
    <property type="term" value="F:zinc ion binding"/>
    <property type="evidence" value="ECO:0007669"/>
    <property type="project" value="UniProtKB-KW"/>
</dbReference>
<evidence type="ECO:0000256" key="6">
    <source>
        <dbReference type="ARBA" id="ARBA00023242"/>
    </source>
</evidence>
<dbReference type="PROSITE" id="PS00518">
    <property type="entry name" value="ZF_RING_1"/>
    <property type="match status" value="1"/>
</dbReference>
<dbReference type="GO" id="GO:0006289">
    <property type="term" value="P:nucleotide-excision repair"/>
    <property type="evidence" value="ECO:0007669"/>
    <property type="project" value="InterPro"/>
</dbReference>
<dbReference type="InterPro" id="IPR015877">
    <property type="entry name" value="MAT1_centre"/>
</dbReference>
<dbReference type="InterPro" id="IPR001841">
    <property type="entry name" value="Znf_RING"/>
</dbReference>
<evidence type="ECO:0000256" key="3">
    <source>
        <dbReference type="ARBA" id="ARBA00022723"/>
    </source>
</evidence>
<reference evidence="12" key="1">
    <citation type="journal article" date="2023" name="Mol. Phylogenet. Evol.">
        <title>Genome-scale phylogeny and comparative genomics of the fungal order Sordariales.</title>
        <authorList>
            <person name="Hensen N."/>
            <person name="Bonometti L."/>
            <person name="Westerberg I."/>
            <person name="Brannstrom I.O."/>
            <person name="Guillou S."/>
            <person name="Cros-Aarteil S."/>
            <person name="Calhoun S."/>
            <person name="Haridas S."/>
            <person name="Kuo A."/>
            <person name="Mondo S."/>
            <person name="Pangilinan J."/>
            <person name="Riley R."/>
            <person name="LaButti K."/>
            <person name="Andreopoulos B."/>
            <person name="Lipzen A."/>
            <person name="Chen C."/>
            <person name="Yan M."/>
            <person name="Daum C."/>
            <person name="Ng V."/>
            <person name="Clum A."/>
            <person name="Steindorff A."/>
            <person name="Ohm R.A."/>
            <person name="Martin F."/>
            <person name="Silar P."/>
            <person name="Natvig D.O."/>
            <person name="Lalanne C."/>
            <person name="Gautier V."/>
            <person name="Ament-Velasquez S.L."/>
            <person name="Kruys A."/>
            <person name="Hutchinson M.I."/>
            <person name="Powell A.J."/>
            <person name="Barry K."/>
            <person name="Miller A.N."/>
            <person name="Grigoriev I.V."/>
            <person name="Debuchy R."/>
            <person name="Gladieux P."/>
            <person name="Hiltunen Thoren M."/>
            <person name="Johannesson H."/>
        </authorList>
    </citation>
    <scope>NUCLEOTIDE SEQUENCE</scope>
    <source>
        <strain evidence="12">CBS 626.80</strain>
    </source>
</reference>
<dbReference type="InterPro" id="IPR004575">
    <property type="entry name" value="MAT1/Tfb3"/>
</dbReference>
<evidence type="ECO:0000256" key="4">
    <source>
        <dbReference type="ARBA" id="ARBA00022771"/>
    </source>
</evidence>
<dbReference type="InterPro" id="IPR017907">
    <property type="entry name" value="Znf_RING_CS"/>
</dbReference>
<dbReference type="CDD" id="cd16573">
    <property type="entry name" value="RING-HC_TFB3-like"/>
    <property type="match status" value="1"/>
</dbReference>
<feature type="region of interest" description="Disordered" evidence="10">
    <location>
        <begin position="147"/>
        <end position="170"/>
    </location>
</feature>
<comment type="caution">
    <text evidence="12">The sequence shown here is derived from an EMBL/GenBank/DDBJ whole genome shotgun (WGS) entry which is preliminary data.</text>
</comment>
<dbReference type="PANTHER" id="PTHR12683:SF13">
    <property type="entry name" value="CDK-ACTIVATING KINASE ASSEMBLY FACTOR MAT1"/>
    <property type="match status" value="1"/>
</dbReference>
<dbReference type="AlphaFoldDB" id="A0AAN6P401"/>
<feature type="region of interest" description="Disordered" evidence="10">
    <location>
        <begin position="336"/>
        <end position="358"/>
    </location>
</feature>
<evidence type="ECO:0000313" key="12">
    <source>
        <dbReference type="EMBL" id="KAK3956024.1"/>
    </source>
</evidence>
<sequence length="358" mass="40158">MARPLDPLGFEDEMCPVCKSRKYLNPDIVFVFNPECYHSMCLNCANRLFNDGPNQCPHAGCNKTLRRKGFRSAFFGDLSVEREVDIRRRVAAVFNQKEDDFETLQDYNNYLQMVEDLAFELVNGSDEKRRQAEAQLAAWEAEHRQDIERNKKAGREADEMSRKRLAAERDAARQRRIEAIKEAEEEKRERVRSREMELDNLAKGITTAAEPATKVQLKRRGQRGGITEPAAPNPAAAAVAGMGASEVERLSIRGLKEKPKAPAPQGPYDPFGGMDFAPSRYKLHVGLAHPLMEKYRLDRQHVAGGYSFDDFAARALYEAFAGLGVFVEDEKEVGNGNGLSQAGEMVAAADDPDRMDLD</sequence>
<evidence type="ECO:0000256" key="5">
    <source>
        <dbReference type="ARBA" id="ARBA00022833"/>
    </source>
</evidence>
<dbReference type="Pfam" id="PF17121">
    <property type="entry name" value="zf-C3HC4_5"/>
    <property type="match status" value="1"/>
</dbReference>
<dbReference type="EMBL" id="MU859070">
    <property type="protein sequence ID" value="KAK3956024.1"/>
    <property type="molecule type" value="Genomic_DNA"/>
</dbReference>
<keyword evidence="12" id="KW-0808">Transferase</keyword>
<evidence type="ECO:0000259" key="11">
    <source>
        <dbReference type="PROSITE" id="PS50089"/>
    </source>
</evidence>
<dbReference type="PROSITE" id="PS50089">
    <property type="entry name" value="ZF_RING_2"/>
    <property type="match status" value="1"/>
</dbReference>
<gene>
    <name evidence="12" type="ORF">QBC32DRAFT_332275</name>
</gene>
<keyword evidence="5" id="KW-0862">Zinc</keyword>
<dbReference type="GO" id="GO:0016301">
    <property type="term" value="F:kinase activity"/>
    <property type="evidence" value="ECO:0007669"/>
    <property type="project" value="UniProtKB-KW"/>
</dbReference>
<comment type="subcellular location">
    <subcellularLocation>
        <location evidence="1">Nucleus</location>
    </subcellularLocation>
</comment>
<dbReference type="Pfam" id="PF06391">
    <property type="entry name" value="MAT1"/>
    <property type="match status" value="1"/>
</dbReference>
<dbReference type="InterPro" id="IPR013083">
    <property type="entry name" value="Znf_RING/FYVE/PHD"/>
</dbReference>
<dbReference type="GO" id="GO:0006357">
    <property type="term" value="P:regulation of transcription by RNA polymerase II"/>
    <property type="evidence" value="ECO:0007669"/>
    <property type="project" value="TreeGrafter"/>
</dbReference>
<evidence type="ECO:0000256" key="1">
    <source>
        <dbReference type="ARBA" id="ARBA00004123"/>
    </source>
</evidence>
<dbReference type="PANTHER" id="PTHR12683">
    <property type="entry name" value="CDK-ACTIVATING KINASE ASSEMBLY FACTOR MAT1"/>
    <property type="match status" value="1"/>
</dbReference>
<accession>A0AAN6P401</accession>
<keyword evidence="12" id="KW-0418">Kinase</keyword>
<organism evidence="12 13">
    <name type="scientific">Pseudoneurospora amorphoporcata</name>
    <dbReference type="NCBI Taxonomy" id="241081"/>
    <lineage>
        <taxon>Eukaryota</taxon>
        <taxon>Fungi</taxon>
        <taxon>Dikarya</taxon>
        <taxon>Ascomycota</taxon>
        <taxon>Pezizomycotina</taxon>
        <taxon>Sordariomycetes</taxon>
        <taxon>Sordariomycetidae</taxon>
        <taxon>Sordariales</taxon>
        <taxon>Sordariaceae</taxon>
        <taxon>Pseudoneurospora</taxon>
    </lineage>
</organism>
<dbReference type="NCBIfam" id="TIGR00570">
    <property type="entry name" value="cdk7"/>
    <property type="match status" value="1"/>
</dbReference>
<feature type="region of interest" description="Disordered" evidence="10">
    <location>
        <begin position="214"/>
        <end position="234"/>
    </location>
</feature>
<dbReference type="SUPFAM" id="SSF57850">
    <property type="entry name" value="RING/U-box"/>
    <property type="match status" value="1"/>
</dbReference>
<evidence type="ECO:0000313" key="13">
    <source>
        <dbReference type="Proteomes" id="UP001303222"/>
    </source>
</evidence>
<dbReference type="GO" id="GO:0061575">
    <property type="term" value="F:cyclin-dependent protein serine/threonine kinase activator activity"/>
    <property type="evidence" value="ECO:0007669"/>
    <property type="project" value="InterPro"/>
</dbReference>